<evidence type="ECO:0000259" key="1">
    <source>
        <dbReference type="PROSITE" id="PS51465"/>
    </source>
</evidence>
<dbReference type="Proteomes" id="UP000653454">
    <property type="component" value="Unassembled WGS sequence"/>
</dbReference>
<evidence type="ECO:0000313" key="3">
    <source>
        <dbReference type="Proteomes" id="UP000653454"/>
    </source>
</evidence>
<protein>
    <submittedName>
        <fullName evidence="2">(diamondback moth) hypothetical protein</fullName>
    </submittedName>
</protein>
<feature type="domain" description="Kazal-like" evidence="1">
    <location>
        <begin position="56"/>
        <end position="115"/>
    </location>
</feature>
<proteinExistence type="predicted"/>
<dbReference type="InterPro" id="IPR036058">
    <property type="entry name" value="Kazal_dom_sf"/>
</dbReference>
<accession>A0A8S4GHI2</accession>
<dbReference type="SUPFAM" id="SSF100895">
    <property type="entry name" value="Kazal-type serine protease inhibitors"/>
    <property type="match status" value="1"/>
</dbReference>
<evidence type="ECO:0000313" key="2">
    <source>
        <dbReference type="EMBL" id="CAG9138552.1"/>
    </source>
</evidence>
<gene>
    <name evidence="2" type="ORF">PLXY2_LOCUS16790</name>
</gene>
<reference evidence="2" key="1">
    <citation type="submission" date="2020-11" db="EMBL/GenBank/DDBJ databases">
        <authorList>
            <person name="Whiteford S."/>
        </authorList>
    </citation>
    <scope>NUCLEOTIDE SEQUENCE</scope>
</reference>
<name>A0A8S4GHI2_PLUXY</name>
<dbReference type="PROSITE" id="PS51465">
    <property type="entry name" value="KAZAL_2"/>
    <property type="match status" value="1"/>
</dbReference>
<organism evidence="2 3">
    <name type="scientific">Plutella xylostella</name>
    <name type="common">Diamondback moth</name>
    <name type="synonym">Plutella maculipennis</name>
    <dbReference type="NCBI Taxonomy" id="51655"/>
    <lineage>
        <taxon>Eukaryota</taxon>
        <taxon>Metazoa</taxon>
        <taxon>Ecdysozoa</taxon>
        <taxon>Arthropoda</taxon>
        <taxon>Hexapoda</taxon>
        <taxon>Insecta</taxon>
        <taxon>Pterygota</taxon>
        <taxon>Neoptera</taxon>
        <taxon>Endopterygota</taxon>
        <taxon>Lepidoptera</taxon>
        <taxon>Glossata</taxon>
        <taxon>Ditrysia</taxon>
        <taxon>Yponomeutoidea</taxon>
        <taxon>Plutellidae</taxon>
        <taxon>Plutella</taxon>
    </lineage>
</organism>
<dbReference type="InterPro" id="IPR002350">
    <property type="entry name" value="Kazal_dom"/>
</dbReference>
<dbReference type="AlphaFoldDB" id="A0A8S4GHI2"/>
<keyword evidence="3" id="KW-1185">Reference proteome</keyword>
<sequence length="115" mass="13405">MKVNYHLTNMARVSLLIIAVICILILFSATNAKSKKKKSHIGGDFYPKGTRFFVTDLFVSGCKTFLDTCARSYKYQEVCGQDYNGDYKTFENYCLMEYENCNTWKNWKVFKKGRC</sequence>
<comment type="caution">
    <text evidence="2">The sequence shown here is derived from an EMBL/GenBank/DDBJ whole genome shotgun (WGS) entry which is preliminary data.</text>
</comment>
<dbReference type="Gene3D" id="3.30.60.30">
    <property type="match status" value="1"/>
</dbReference>
<dbReference type="EMBL" id="CAJHNJ030000692">
    <property type="protein sequence ID" value="CAG9138552.1"/>
    <property type="molecule type" value="Genomic_DNA"/>
</dbReference>